<dbReference type="PANTHER" id="PTHR32347">
    <property type="entry name" value="EFFLUX SYSTEM COMPONENT YKNX-RELATED"/>
    <property type="match status" value="1"/>
</dbReference>
<keyword evidence="6" id="KW-1185">Reference proteome</keyword>
<evidence type="ECO:0000259" key="4">
    <source>
        <dbReference type="Pfam" id="PF25967"/>
    </source>
</evidence>
<dbReference type="Gene3D" id="1.10.287.470">
    <property type="entry name" value="Helix hairpin bin"/>
    <property type="match status" value="1"/>
</dbReference>
<dbReference type="PANTHER" id="PTHR32347:SF14">
    <property type="entry name" value="EFFLUX SYSTEM COMPONENT YKNX-RELATED"/>
    <property type="match status" value="1"/>
</dbReference>
<dbReference type="SUPFAM" id="SSF111369">
    <property type="entry name" value="HlyD-like secretion proteins"/>
    <property type="match status" value="1"/>
</dbReference>
<evidence type="ECO:0000256" key="1">
    <source>
        <dbReference type="ARBA" id="ARBA00004196"/>
    </source>
</evidence>
<reference evidence="5 6" key="1">
    <citation type="submission" date="2020-09" db="EMBL/GenBank/DDBJ databases">
        <title>Brevundimonas sp. LVF1 isolated from an oligotrophic pond in Goettingen, Germany.</title>
        <authorList>
            <person name="Friedrich I."/>
            <person name="Klassen A."/>
            <person name="Neubauer H."/>
            <person name="Schneider D."/>
            <person name="Hertel R."/>
            <person name="Daniel R."/>
        </authorList>
    </citation>
    <scope>NUCLEOTIDE SEQUENCE [LARGE SCALE GENOMIC DNA]</scope>
    <source>
        <strain evidence="5 6">LVF1</strain>
    </source>
</reference>
<name>A0ABX7SSR4_9CAUL</name>
<evidence type="ECO:0000256" key="2">
    <source>
        <dbReference type="ARBA" id="ARBA00023054"/>
    </source>
</evidence>
<sequence length="429" mass="45413">MAHFFERLGSRSGRRLLFAGLTVIVIGLFALGLTRKGGADAGPATEQSMVVARAPFVLFSNFAGRIVPGERFDVTAPFDARVERLRVAYGDRVEAGQPLIELNFGDARRGRAQAEIALLRAESDSERMRNWEQGPEVSRAERAVEAAEADLSDTQSKLDETRSLLDRGLVPRSEHDALMQQRRQRQAALVAARDDLKRAIARGQNGERRIALLQREMAHDQYVETTGVSGGIIRAAGTGVLVRPDEGGAAEQRALHAGARVAEGQLLGVIASTTGLDVIFKLDEADLALVKAGQKAMVSGPGFGGSVLAGMVSSIGGEAETAAGGGKATFEARIRLDPLSEPAAREVRIGMTANIVIMTYENRDAITVPPQAVLGGAPQAHVLVRARSGSASERRAVTIGKVGPSAVEILSGLRAGETVVWAVAPPQAP</sequence>
<dbReference type="RefSeq" id="WP_207827200.1">
    <property type="nucleotide sequence ID" value="NZ_CP062006.1"/>
</dbReference>
<feature type="domain" description="Multidrug resistance protein MdtA-like C-terminal permuted SH3" evidence="4">
    <location>
        <begin position="364"/>
        <end position="420"/>
    </location>
</feature>
<evidence type="ECO:0000313" key="5">
    <source>
        <dbReference type="EMBL" id="QTC89340.1"/>
    </source>
</evidence>
<dbReference type="InterPro" id="IPR050465">
    <property type="entry name" value="UPF0194_transport"/>
</dbReference>
<organism evidence="5 6">
    <name type="scientific">Brevundimonas pondensis</name>
    <dbReference type="NCBI Taxonomy" id="2774189"/>
    <lineage>
        <taxon>Bacteria</taxon>
        <taxon>Pseudomonadati</taxon>
        <taxon>Pseudomonadota</taxon>
        <taxon>Alphaproteobacteria</taxon>
        <taxon>Caulobacterales</taxon>
        <taxon>Caulobacteraceae</taxon>
        <taxon>Brevundimonas</taxon>
    </lineage>
</organism>
<feature type="region of interest" description="Disordered" evidence="3">
    <location>
        <begin position="129"/>
        <end position="156"/>
    </location>
</feature>
<dbReference type="Gene3D" id="2.40.420.20">
    <property type="match status" value="1"/>
</dbReference>
<dbReference type="Proteomes" id="UP000663942">
    <property type="component" value="Chromosome"/>
</dbReference>
<evidence type="ECO:0000256" key="3">
    <source>
        <dbReference type="SAM" id="MobiDB-lite"/>
    </source>
</evidence>
<gene>
    <name evidence="5" type="ORF">IFE19_08515</name>
</gene>
<dbReference type="Gene3D" id="2.40.50.100">
    <property type="match status" value="1"/>
</dbReference>
<keyword evidence="2" id="KW-0175">Coiled coil</keyword>
<protein>
    <submittedName>
        <fullName evidence="5">HlyD family efflux transporter periplasmic adaptor subunit</fullName>
    </submittedName>
</protein>
<accession>A0ABX7SSR4</accession>
<dbReference type="InterPro" id="IPR058627">
    <property type="entry name" value="MdtA-like_C"/>
</dbReference>
<proteinExistence type="predicted"/>
<dbReference type="EMBL" id="CP062006">
    <property type="protein sequence ID" value="QTC89340.1"/>
    <property type="molecule type" value="Genomic_DNA"/>
</dbReference>
<dbReference type="Gene3D" id="2.40.30.170">
    <property type="match status" value="1"/>
</dbReference>
<evidence type="ECO:0000313" key="6">
    <source>
        <dbReference type="Proteomes" id="UP000663942"/>
    </source>
</evidence>
<dbReference type="Pfam" id="PF25967">
    <property type="entry name" value="RND-MFP_C"/>
    <property type="match status" value="1"/>
</dbReference>
<comment type="subcellular location">
    <subcellularLocation>
        <location evidence="1">Cell envelope</location>
    </subcellularLocation>
</comment>